<reference evidence="3" key="1">
    <citation type="journal article" date="2019" name="Int. J. Syst. Evol. Microbiol.">
        <title>The Global Catalogue of Microorganisms (GCM) 10K type strain sequencing project: providing services to taxonomists for standard genome sequencing and annotation.</title>
        <authorList>
            <consortium name="The Broad Institute Genomics Platform"/>
            <consortium name="The Broad Institute Genome Sequencing Center for Infectious Disease"/>
            <person name="Wu L."/>
            <person name="Ma J."/>
        </authorList>
    </citation>
    <scope>NUCLEOTIDE SEQUENCE [LARGE SCALE GENOMIC DNA]</scope>
    <source>
        <strain evidence="3">NBRC 108730</strain>
    </source>
</reference>
<sequence length="209" mass="21981">MRSTGTTATAGGCPRRLDLSDDATEVDVYGGDFVLEPRAASGGLLASPASVARFIDRHDVYGLGGRMDGSTRYGTFVGSSAGATSGGRWDLAWATNREIDDTVKDQARDGVLGYLATSGTSLLSTPFDVDEGFAVRGVLLLGGFRTQHEPERHVVRGHAQHPDRRVVEPHQPGGAVLPGAGRHRAWPAPAGPWSSCGTPGSVTTRRCGR</sequence>
<keyword evidence="3" id="KW-1185">Reference proteome</keyword>
<feature type="region of interest" description="Disordered" evidence="1">
    <location>
        <begin position="189"/>
        <end position="209"/>
    </location>
</feature>
<protein>
    <submittedName>
        <fullName evidence="2">Uncharacterized protein</fullName>
    </submittedName>
</protein>
<dbReference type="Proteomes" id="UP001157017">
    <property type="component" value="Unassembled WGS sequence"/>
</dbReference>
<evidence type="ECO:0000313" key="2">
    <source>
        <dbReference type="EMBL" id="GMA86753.1"/>
    </source>
</evidence>
<proteinExistence type="predicted"/>
<evidence type="ECO:0000313" key="3">
    <source>
        <dbReference type="Proteomes" id="UP001157017"/>
    </source>
</evidence>
<comment type="caution">
    <text evidence="2">The sequence shown here is derived from an EMBL/GenBank/DDBJ whole genome shotgun (WGS) entry which is preliminary data.</text>
</comment>
<name>A0ABQ6JEY9_9ACTN</name>
<feature type="compositionally biased region" description="Polar residues" evidence="1">
    <location>
        <begin position="195"/>
        <end position="209"/>
    </location>
</feature>
<dbReference type="EMBL" id="BSUZ01000001">
    <property type="protein sequence ID" value="GMA86753.1"/>
    <property type="molecule type" value="Genomic_DNA"/>
</dbReference>
<organism evidence="2 3">
    <name type="scientific">Angustibacter aerolatus</name>
    <dbReference type="NCBI Taxonomy" id="1162965"/>
    <lineage>
        <taxon>Bacteria</taxon>
        <taxon>Bacillati</taxon>
        <taxon>Actinomycetota</taxon>
        <taxon>Actinomycetes</taxon>
        <taxon>Kineosporiales</taxon>
        <taxon>Kineosporiaceae</taxon>
    </lineage>
</organism>
<gene>
    <name evidence="2" type="ORF">GCM10025868_20030</name>
</gene>
<accession>A0ABQ6JEY9</accession>
<evidence type="ECO:0000256" key="1">
    <source>
        <dbReference type="SAM" id="MobiDB-lite"/>
    </source>
</evidence>